<comment type="caution">
    <text evidence="1">The sequence shown here is derived from an EMBL/GenBank/DDBJ whole genome shotgun (WGS) entry which is preliminary data.</text>
</comment>
<dbReference type="AlphaFoldDB" id="A0A2J7ZS51"/>
<proteinExistence type="predicted"/>
<keyword evidence="2" id="KW-1185">Reference proteome</keyword>
<accession>A0A2J7ZS51</accession>
<name>A0A2J7ZS51_9CHLO</name>
<gene>
    <name evidence="1" type="ORF">TSOC_010890</name>
</gene>
<evidence type="ECO:0000313" key="2">
    <source>
        <dbReference type="Proteomes" id="UP000236333"/>
    </source>
</evidence>
<dbReference type="Proteomes" id="UP000236333">
    <property type="component" value="Unassembled WGS sequence"/>
</dbReference>
<dbReference type="OrthoDB" id="3366at2759"/>
<protein>
    <submittedName>
        <fullName evidence="1">Uncharacterized protein</fullName>
    </submittedName>
</protein>
<dbReference type="EMBL" id="PGGS01000548">
    <property type="protein sequence ID" value="PNH03095.1"/>
    <property type="molecule type" value="Genomic_DNA"/>
</dbReference>
<organism evidence="1 2">
    <name type="scientific">Tetrabaena socialis</name>
    <dbReference type="NCBI Taxonomy" id="47790"/>
    <lineage>
        <taxon>Eukaryota</taxon>
        <taxon>Viridiplantae</taxon>
        <taxon>Chlorophyta</taxon>
        <taxon>core chlorophytes</taxon>
        <taxon>Chlorophyceae</taxon>
        <taxon>CS clade</taxon>
        <taxon>Chlamydomonadales</taxon>
        <taxon>Tetrabaenaceae</taxon>
        <taxon>Tetrabaena</taxon>
    </lineage>
</organism>
<sequence length="62" mass="6933">MLGRVPTAIDQPFDRSEMMEDVRETVKSVTVIEWLKDNVKREVRPYDHATTGAKGAATGQEA</sequence>
<evidence type="ECO:0000313" key="1">
    <source>
        <dbReference type="EMBL" id="PNH03095.1"/>
    </source>
</evidence>
<reference evidence="1 2" key="1">
    <citation type="journal article" date="2017" name="Mol. Biol. Evol.">
        <title>The 4-celled Tetrabaena socialis nuclear genome reveals the essential components for genetic control of cell number at the origin of multicellularity in the volvocine lineage.</title>
        <authorList>
            <person name="Featherston J."/>
            <person name="Arakaki Y."/>
            <person name="Hanschen E.R."/>
            <person name="Ferris P.J."/>
            <person name="Michod R.E."/>
            <person name="Olson B.J.S.C."/>
            <person name="Nozaki H."/>
            <person name="Durand P.M."/>
        </authorList>
    </citation>
    <scope>NUCLEOTIDE SEQUENCE [LARGE SCALE GENOMIC DNA]</scope>
    <source>
        <strain evidence="1 2">NIES-571</strain>
    </source>
</reference>